<reference evidence="15" key="1">
    <citation type="submission" date="2022-12" db="EMBL/GenBank/DDBJ databases">
        <title>Genome assemblies of Blomia tropicalis.</title>
        <authorList>
            <person name="Cui Y."/>
        </authorList>
    </citation>
    <scope>NUCLEOTIDE SEQUENCE</scope>
    <source>
        <tissue evidence="15">Adult mites</tissue>
    </source>
</reference>
<sequence length="1242" mass="140424">MDHTNGNTLSTNIVKNFDYGKYFGMNPLPNHDNTTTEFGIEANPIPYKSILIDRIRHTNPFESKSDWMKRTTSIDLIGSTQNNYDLFDYSINDDEEDDDEMDDDLSDEDDDLEENENNDDDDDDDKNNDGKTNRVVYERVPSINNLVSVNHFVQPIESLSGDESIDTSSRSARYVVHDRHNISWPVKKVSEVSGDIILGGLMMVHEREDQKICGPIMPQGGIQALEAMLYTIDYINERDDILRGIKLGAYILDDCDKDTYGLEQSIDFIKGSITNIDEDYKCSDGSTRPQNKKIWGVLGAASSATSIQVANLLRLFRIPQVSFFSTSSELSNKQRFEYFLRTVPSDKSQAMAIVEIVKRLRWSYVSIIYEESIYGIRAFNDLEELLDQDDICIAIKERLTKDSGIAADSSYDNIVKKLATKPNAKGVIVFGSDQEVALLMRAVKRNNATGQFYWIGSDGWSARSLVFQGNEYQVEGTISVQPMAHPVPGFDEYFLGLTPYNNRRNPWFIEYWEQYFQCKWLDSEFTPYNLHLNRNCTGDERMTRDNGYEVEGQLQFVVDAVLAFAYAIESMQKQLCTNERGVCNRMLSADGSQLLHHLKTIRFKANDGHEFYFAENGDGPARYRIIHYKQIDDGHFDWIEVGEYVDGSLDLDLEKVLFRRFESDVPISVCSQPCERGQAKSFLEGEKCCFHCINCTKYQVLASETQCIDCPFGYLPDIDKSECIPIPEEYMRPDSMWSIGALLFSWFGIVVTIFVIVIFIKYNDTPVVRASGRELSYVLLAGLLMCYSITFVLVQKPTTIICGAQKAGIGLCFSVVYSAILTKTNRISRIFKAGKKSARRPSFISPRSQLLICGAFVLVQCFIVIVWLAFSPPKVIHYHPTREDNKLICEASINAGYFVAFIYPICLIVVCTVYAVLTRNIPEAFNESKFIGFTMYTTCIIWLAFVPIYFTSSQSNHIALNLTTLSVSISLSATVTLLCLFTPKLYIILLHPEKNVRQSMMPQKYSKVIQPTAKSAIVSNENQFVAGQNAVIKVTTTTSQLQLQQQIPAIVDRVDSATQSDEYEIMEMNDVSALKINTDQHTNGTNGTKRTMTNPNRTNVTITTVKINESTQQQQQQQQLINENGNIVQNGVSTKNFNNHNGSCRCRCSKRKQSAPDNDETTIRESPKRNDNDDLIPKPTELTDRSTQTVWSMINGGINGNIEDECNVNSDATTSTTTTTTNNSDLITQNSSNRFHRDSVVT</sequence>
<organism evidence="15 16">
    <name type="scientific">Blomia tropicalis</name>
    <name type="common">Mite</name>
    <dbReference type="NCBI Taxonomy" id="40697"/>
    <lineage>
        <taxon>Eukaryota</taxon>
        <taxon>Metazoa</taxon>
        <taxon>Ecdysozoa</taxon>
        <taxon>Arthropoda</taxon>
        <taxon>Chelicerata</taxon>
        <taxon>Arachnida</taxon>
        <taxon>Acari</taxon>
        <taxon>Acariformes</taxon>
        <taxon>Sarcoptiformes</taxon>
        <taxon>Astigmata</taxon>
        <taxon>Glycyphagoidea</taxon>
        <taxon>Echimyopodidae</taxon>
        <taxon>Blomia</taxon>
    </lineage>
</organism>
<dbReference type="InterPro" id="IPR028082">
    <property type="entry name" value="Peripla_BP_I"/>
</dbReference>
<dbReference type="CDD" id="cd15045">
    <property type="entry name" value="7tmC_mGluRs"/>
    <property type="match status" value="1"/>
</dbReference>
<feature type="region of interest" description="Disordered" evidence="12">
    <location>
        <begin position="1210"/>
        <end position="1242"/>
    </location>
</feature>
<dbReference type="Proteomes" id="UP001142055">
    <property type="component" value="Chromosome 2"/>
</dbReference>
<dbReference type="InterPro" id="IPR009030">
    <property type="entry name" value="Growth_fac_rcpt_cys_sf"/>
</dbReference>
<keyword evidence="10" id="KW-0807">Transducer</keyword>
<dbReference type="InterPro" id="IPR001828">
    <property type="entry name" value="ANF_lig-bd_rcpt"/>
</dbReference>
<protein>
    <recommendedName>
        <fullName evidence="14">G-protein coupled receptors family 3 profile domain-containing protein</fullName>
    </recommendedName>
</protein>
<dbReference type="PROSITE" id="PS00981">
    <property type="entry name" value="G_PROTEIN_RECEP_F3_3"/>
    <property type="match status" value="1"/>
</dbReference>
<dbReference type="GO" id="GO:0005886">
    <property type="term" value="C:plasma membrane"/>
    <property type="evidence" value="ECO:0007669"/>
    <property type="project" value="UniProtKB-SubCell"/>
</dbReference>
<feature type="transmembrane region" description="Helical" evidence="13">
    <location>
        <begin position="930"/>
        <end position="950"/>
    </location>
</feature>
<dbReference type="InterPro" id="IPR000162">
    <property type="entry name" value="GPCR_3_mtglu_rcpt"/>
</dbReference>
<dbReference type="AlphaFoldDB" id="A0A9Q0M5I2"/>
<evidence type="ECO:0000256" key="1">
    <source>
        <dbReference type="ARBA" id="ARBA00004651"/>
    </source>
</evidence>
<dbReference type="OMA" id="KHWRQWV"/>
<evidence type="ECO:0000256" key="8">
    <source>
        <dbReference type="ARBA" id="ARBA00023170"/>
    </source>
</evidence>
<feature type="transmembrane region" description="Helical" evidence="13">
    <location>
        <begin position="736"/>
        <end position="763"/>
    </location>
</feature>
<feature type="compositionally biased region" description="Basic and acidic residues" evidence="12">
    <location>
        <begin position="1161"/>
        <end position="1183"/>
    </location>
</feature>
<evidence type="ECO:0000256" key="7">
    <source>
        <dbReference type="ARBA" id="ARBA00023136"/>
    </source>
</evidence>
<feature type="transmembrane region" description="Helical" evidence="13">
    <location>
        <begin position="807"/>
        <end position="828"/>
    </location>
</feature>
<evidence type="ECO:0000256" key="5">
    <source>
        <dbReference type="ARBA" id="ARBA00022989"/>
    </source>
</evidence>
<accession>A0A9Q0M5I2</accession>
<dbReference type="SUPFAM" id="SSF53822">
    <property type="entry name" value="Periplasmic binding protein-like I"/>
    <property type="match status" value="1"/>
</dbReference>
<keyword evidence="9" id="KW-0325">Glycoprotein</keyword>
<keyword evidence="8" id="KW-0675">Receptor</keyword>
<feature type="transmembrane region" description="Helical" evidence="13">
    <location>
        <begin position="895"/>
        <end position="918"/>
    </location>
</feature>
<name>A0A9Q0M5I2_BLOTA</name>
<evidence type="ECO:0000259" key="14">
    <source>
        <dbReference type="PROSITE" id="PS50259"/>
    </source>
</evidence>
<evidence type="ECO:0000256" key="9">
    <source>
        <dbReference type="ARBA" id="ARBA00023180"/>
    </source>
</evidence>
<evidence type="ECO:0000256" key="4">
    <source>
        <dbReference type="ARBA" id="ARBA00022692"/>
    </source>
</evidence>
<keyword evidence="16" id="KW-1185">Reference proteome</keyword>
<dbReference type="EMBL" id="JAPWDV010000002">
    <property type="protein sequence ID" value="KAJ6219292.1"/>
    <property type="molecule type" value="Genomic_DNA"/>
</dbReference>
<dbReference type="FunFam" id="3.40.50.2300:FF:000145">
    <property type="entry name" value="Glutamate receptor, metabotropic"/>
    <property type="match status" value="1"/>
</dbReference>
<keyword evidence="6" id="KW-0297">G-protein coupled receptor</keyword>
<dbReference type="PROSITE" id="PS50259">
    <property type="entry name" value="G_PROTEIN_RECEP_F3_4"/>
    <property type="match status" value="1"/>
</dbReference>
<dbReference type="SUPFAM" id="SSF57184">
    <property type="entry name" value="Growth factor receptor domain"/>
    <property type="match status" value="1"/>
</dbReference>
<dbReference type="Gene3D" id="2.10.50.30">
    <property type="entry name" value="GPCR, family 3, nine cysteines domain"/>
    <property type="match status" value="1"/>
</dbReference>
<evidence type="ECO:0000313" key="15">
    <source>
        <dbReference type="EMBL" id="KAJ6219292.1"/>
    </source>
</evidence>
<gene>
    <name evidence="15" type="ORF">RDWZM_005104</name>
</gene>
<evidence type="ECO:0000256" key="2">
    <source>
        <dbReference type="ARBA" id="ARBA00007242"/>
    </source>
</evidence>
<feature type="compositionally biased region" description="Low complexity" evidence="12">
    <location>
        <begin position="1213"/>
        <end position="1224"/>
    </location>
</feature>
<dbReference type="FunFam" id="2.10.50.30:FF:000001">
    <property type="entry name" value="metabotropic glutamate receptor 1"/>
    <property type="match status" value="1"/>
</dbReference>
<dbReference type="GO" id="GO:0004930">
    <property type="term" value="F:G protein-coupled receptor activity"/>
    <property type="evidence" value="ECO:0007669"/>
    <property type="project" value="UniProtKB-KW"/>
</dbReference>
<dbReference type="CDD" id="cd06362">
    <property type="entry name" value="PBP1_mGluR"/>
    <property type="match status" value="1"/>
</dbReference>
<feature type="compositionally biased region" description="Acidic residues" evidence="12">
    <location>
        <begin position="91"/>
        <end position="126"/>
    </location>
</feature>
<evidence type="ECO:0000256" key="11">
    <source>
        <dbReference type="ARBA" id="ARBA00054813"/>
    </source>
</evidence>
<dbReference type="Pfam" id="PF00003">
    <property type="entry name" value="7tm_3"/>
    <property type="match status" value="1"/>
</dbReference>
<comment type="similarity">
    <text evidence="2">Belongs to the G-protein coupled receptor 3 family.</text>
</comment>
<dbReference type="InterPro" id="IPR000337">
    <property type="entry name" value="GPCR_3"/>
</dbReference>
<dbReference type="InterPro" id="IPR017978">
    <property type="entry name" value="GPCR_3_C"/>
</dbReference>
<dbReference type="InterPro" id="IPR050726">
    <property type="entry name" value="mGluR"/>
</dbReference>
<evidence type="ECO:0000256" key="10">
    <source>
        <dbReference type="ARBA" id="ARBA00023224"/>
    </source>
</evidence>
<feature type="transmembrane region" description="Helical" evidence="13">
    <location>
        <begin position="775"/>
        <end position="795"/>
    </location>
</feature>
<dbReference type="FunFam" id="3.40.50.2300:FF:000681">
    <property type="entry name" value="Metabotropic glutamate receptor-like Protein"/>
    <property type="match status" value="1"/>
</dbReference>
<dbReference type="PANTHER" id="PTHR24060">
    <property type="entry name" value="METABOTROPIC GLUTAMATE RECEPTOR"/>
    <property type="match status" value="1"/>
</dbReference>
<keyword evidence="7 13" id="KW-0472">Membrane</keyword>
<feature type="region of interest" description="Disordered" evidence="12">
    <location>
        <begin position="1147"/>
        <end position="1183"/>
    </location>
</feature>
<dbReference type="InterPro" id="IPR017979">
    <property type="entry name" value="GPCR_3_CS"/>
</dbReference>
<dbReference type="Gene3D" id="3.40.50.2300">
    <property type="match status" value="2"/>
</dbReference>
<feature type="domain" description="G-protein coupled receptors family 3 profile" evidence="14">
    <location>
        <begin position="737"/>
        <end position="1004"/>
    </location>
</feature>
<dbReference type="PRINTS" id="PR00593">
    <property type="entry name" value="MTABOTROPICR"/>
</dbReference>
<dbReference type="InterPro" id="IPR011500">
    <property type="entry name" value="GPCR_3_9-Cys_dom"/>
</dbReference>
<dbReference type="InterPro" id="IPR038550">
    <property type="entry name" value="GPCR_3_9-Cys_sf"/>
</dbReference>
<evidence type="ECO:0000256" key="12">
    <source>
        <dbReference type="SAM" id="MobiDB-lite"/>
    </source>
</evidence>
<evidence type="ECO:0000256" key="13">
    <source>
        <dbReference type="SAM" id="Phobius"/>
    </source>
</evidence>
<keyword evidence="4 13" id="KW-0812">Transmembrane</keyword>
<keyword evidence="3" id="KW-1003">Cell membrane</keyword>
<comment type="function">
    <text evidence="11">G-protein coupled receptor for glutamate. Ligand binding causes a conformation change that triggers signaling via guanine nucleotide-binding proteins (G proteins) and modulates the activity of down-stream effectors.</text>
</comment>
<dbReference type="Pfam" id="PF07562">
    <property type="entry name" value="NCD3G"/>
    <property type="match status" value="1"/>
</dbReference>
<proteinExistence type="inferred from homology"/>
<feature type="region of interest" description="Disordered" evidence="12">
    <location>
        <begin position="89"/>
        <end position="131"/>
    </location>
</feature>
<dbReference type="Pfam" id="PF01094">
    <property type="entry name" value="ANF_receptor"/>
    <property type="match status" value="1"/>
</dbReference>
<evidence type="ECO:0000256" key="3">
    <source>
        <dbReference type="ARBA" id="ARBA00022475"/>
    </source>
</evidence>
<evidence type="ECO:0000313" key="16">
    <source>
        <dbReference type="Proteomes" id="UP001142055"/>
    </source>
</evidence>
<comment type="caution">
    <text evidence="15">The sequence shown here is derived from an EMBL/GenBank/DDBJ whole genome shotgun (WGS) entry which is preliminary data.</text>
</comment>
<dbReference type="PRINTS" id="PR00248">
    <property type="entry name" value="GPCRMGR"/>
</dbReference>
<keyword evidence="5 13" id="KW-1133">Transmembrane helix</keyword>
<feature type="transmembrane region" description="Helical" evidence="13">
    <location>
        <begin position="849"/>
        <end position="870"/>
    </location>
</feature>
<feature type="transmembrane region" description="Helical" evidence="13">
    <location>
        <begin position="970"/>
        <end position="991"/>
    </location>
</feature>
<comment type="subcellular location">
    <subcellularLocation>
        <location evidence="1">Cell membrane</location>
        <topology evidence="1">Multi-pass membrane protein</topology>
    </subcellularLocation>
</comment>
<evidence type="ECO:0000256" key="6">
    <source>
        <dbReference type="ARBA" id="ARBA00023040"/>
    </source>
</evidence>